<sequence>MPLIEAKQIGIEFPVAPPNARSFRHLAIKAASRVGGRVSKNEGSFQFVQALDDISFTLKHGDRLGLVGHNGAGKTTLIRVLAGIYEPTRGSLRVVGRNVPMFDIGLGMDEEASGYENIRTRGLILGLSPEEIEQRVPEIAEFAELGDYLELPIRTYSSGMLLRLVFSIAASIHGDIILMDEWIAVGDAQFRKKTHGRLQEITNRSGIVVLASHDHGLLRDTCNLGLYLDGGRVRAFGALDDVLKELPKV</sequence>
<evidence type="ECO:0000256" key="4">
    <source>
        <dbReference type="ARBA" id="ARBA00022840"/>
    </source>
</evidence>
<comment type="caution">
    <text evidence="7">The sequence shown here is derived from an EMBL/GenBank/DDBJ whole genome shotgun (WGS) entry which is preliminary data.</text>
</comment>
<dbReference type="SMART" id="SM00382">
    <property type="entry name" value="AAA"/>
    <property type="match status" value="1"/>
</dbReference>
<dbReference type="InterPro" id="IPR003593">
    <property type="entry name" value="AAA+_ATPase"/>
</dbReference>
<evidence type="ECO:0000313" key="8">
    <source>
        <dbReference type="Proteomes" id="UP000886476"/>
    </source>
</evidence>
<dbReference type="GO" id="GO:0005524">
    <property type="term" value="F:ATP binding"/>
    <property type="evidence" value="ECO:0007669"/>
    <property type="project" value="UniProtKB-KW"/>
</dbReference>
<feature type="domain" description="ABC transporter" evidence="6">
    <location>
        <begin position="26"/>
        <end position="249"/>
    </location>
</feature>
<dbReference type="PANTHER" id="PTHR46743:SF2">
    <property type="entry name" value="TEICHOIC ACIDS EXPORT ATP-BINDING PROTEIN TAGH"/>
    <property type="match status" value="1"/>
</dbReference>
<evidence type="ECO:0000256" key="2">
    <source>
        <dbReference type="ARBA" id="ARBA00022448"/>
    </source>
</evidence>
<dbReference type="PANTHER" id="PTHR46743">
    <property type="entry name" value="TEICHOIC ACIDS EXPORT ATP-BINDING PROTEIN TAGH"/>
    <property type="match status" value="1"/>
</dbReference>
<keyword evidence="2" id="KW-0813">Transport</keyword>
<evidence type="ECO:0000256" key="1">
    <source>
        <dbReference type="ARBA" id="ARBA00005417"/>
    </source>
</evidence>
<name>A0ABX2CHJ7_9BRAD</name>
<dbReference type="InterPro" id="IPR003439">
    <property type="entry name" value="ABC_transporter-like_ATP-bd"/>
</dbReference>
<comment type="similarity">
    <text evidence="1">Belongs to the ABC transporter superfamily.</text>
</comment>
<gene>
    <name evidence="7" type="ORF">HL667_21785</name>
</gene>
<organism evidence="7 8">
    <name type="scientific">Bradyrhizobium aeschynomenes</name>
    <dbReference type="NCBI Taxonomy" id="2734909"/>
    <lineage>
        <taxon>Bacteria</taxon>
        <taxon>Pseudomonadati</taxon>
        <taxon>Pseudomonadota</taxon>
        <taxon>Alphaproteobacteria</taxon>
        <taxon>Hyphomicrobiales</taxon>
        <taxon>Nitrobacteraceae</taxon>
        <taxon>Bradyrhizobium</taxon>
    </lineage>
</organism>
<evidence type="ECO:0000256" key="3">
    <source>
        <dbReference type="ARBA" id="ARBA00022741"/>
    </source>
</evidence>
<dbReference type="Pfam" id="PF00005">
    <property type="entry name" value="ABC_tran"/>
    <property type="match status" value="1"/>
</dbReference>
<evidence type="ECO:0000259" key="6">
    <source>
        <dbReference type="PROSITE" id="PS50893"/>
    </source>
</evidence>
<reference evidence="7" key="1">
    <citation type="submission" date="2020-05" db="EMBL/GenBank/DDBJ databases">
        <title>Nod-independent and nitrogen-fixing Bradyrhizobium aeschynomene sp. nov. isolated from nodules of Aeschynomene indica.</title>
        <authorList>
            <person name="Zhang Z."/>
        </authorList>
    </citation>
    <scope>NUCLEOTIDE SEQUENCE</scope>
    <source>
        <strain evidence="7">83012</strain>
    </source>
</reference>
<dbReference type="InterPro" id="IPR015860">
    <property type="entry name" value="ABC_transpr_TagH-like"/>
</dbReference>
<proteinExistence type="inferred from homology"/>
<accession>A0ABX2CHJ7</accession>
<dbReference type="PROSITE" id="PS50893">
    <property type="entry name" value="ABC_TRANSPORTER_2"/>
    <property type="match status" value="1"/>
</dbReference>
<dbReference type="RefSeq" id="WP_172112717.1">
    <property type="nucleotide sequence ID" value="NZ_JABFDM010000005.1"/>
</dbReference>
<dbReference type="Proteomes" id="UP000886476">
    <property type="component" value="Unassembled WGS sequence"/>
</dbReference>
<comment type="function">
    <text evidence="5">Involved in beta-(1--&gt;2)glucan export. Transmembrane domains (TMD) form a pore in the inner membrane and the ATP-binding domain (NBD) is responsible for energy generation.</text>
</comment>
<keyword evidence="8" id="KW-1185">Reference proteome</keyword>
<dbReference type="SUPFAM" id="SSF52540">
    <property type="entry name" value="P-loop containing nucleoside triphosphate hydrolases"/>
    <property type="match status" value="1"/>
</dbReference>
<dbReference type="InterPro" id="IPR027417">
    <property type="entry name" value="P-loop_NTPase"/>
</dbReference>
<dbReference type="CDD" id="cd03220">
    <property type="entry name" value="ABC_KpsT_Wzt"/>
    <property type="match status" value="1"/>
</dbReference>
<keyword evidence="3" id="KW-0547">Nucleotide-binding</keyword>
<evidence type="ECO:0000313" key="7">
    <source>
        <dbReference type="EMBL" id="NPU67649.1"/>
    </source>
</evidence>
<evidence type="ECO:0000256" key="5">
    <source>
        <dbReference type="ARBA" id="ARBA00024722"/>
    </source>
</evidence>
<dbReference type="InterPro" id="IPR050683">
    <property type="entry name" value="Bact_Polysacc_Export_ATP-bd"/>
</dbReference>
<dbReference type="Gene3D" id="3.40.50.300">
    <property type="entry name" value="P-loop containing nucleotide triphosphate hydrolases"/>
    <property type="match status" value="1"/>
</dbReference>
<protein>
    <submittedName>
        <fullName evidence="7">ABC transporter ATP-binding protein</fullName>
    </submittedName>
</protein>
<dbReference type="EMBL" id="JABFDN010000007">
    <property type="protein sequence ID" value="NPU67649.1"/>
    <property type="molecule type" value="Genomic_DNA"/>
</dbReference>
<keyword evidence="4 7" id="KW-0067">ATP-binding</keyword>